<evidence type="ECO:0000313" key="17">
    <source>
        <dbReference type="EMBL" id="PIU99115.1"/>
    </source>
</evidence>
<dbReference type="EC" id="2.5.1.7" evidence="11"/>
<evidence type="ECO:0000256" key="6">
    <source>
        <dbReference type="ARBA" id="ARBA00022960"/>
    </source>
</evidence>
<evidence type="ECO:0000256" key="3">
    <source>
        <dbReference type="ARBA" id="ARBA00022490"/>
    </source>
</evidence>
<evidence type="ECO:0000256" key="15">
    <source>
        <dbReference type="ARBA" id="ARBA00047527"/>
    </source>
</evidence>
<evidence type="ECO:0000256" key="1">
    <source>
        <dbReference type="ARBA" id="ARBA00004496"/>
    </source>
</evidence>
<keyword evidence="3" id="KW-0963">Cytoplasm</keyword>
<evidence type="ECO:0000256" key="8">
    <source>
        <dbReference type="ARBA" id="ARBA00023306"/>
    </source>
</evidence>
<dbReference type="GO" id="GO:0008760">
    <property type="term" value="F:UDP-N-acetylglucosamine 1-carboxyvinyltransferase activity"/>
    <property type="evidence" value="ECO:0007669"/>
    <property type="project" value="UniProtKB-EC"/>
</dbReference>
<keyword evidence="9" id="KW-0961">Cell wall biogenesis/degradation</keyword>
<evidence type="ECO:0000256" key="10">
    <source>
        <dbReference type="ARBA" id="ARBA00038367"/>
    </source>
</evidence>
<accession>A0A2M7B7N0</accession>
<keyword evidence="4" id="KW-0132">Cell division</keyword>
<evidence type="ECO:0000256" key="2">
    <source>
        <dbReference type="ARBA" id="ARBA00004752"/>
    </source>
</evidence>
<name>A0A2M7B7N0_9BACT</name>
<dbReference type="InterPro" id="IPR001986">
    <property type="entry name" value="Enolpyruvate_Tfrase_dom"/>
</dbReference>
<feature type="domain" description="Enolpyruvate transferase" evidence="16">
    <location>
        <begin position="7"/>
        <end position="139"/>
    </location>
</feature>
<dbReference type="InterPro" id="IPR013792">
    <property type="entry name" value="RNA3'P_cycl/enolpyr_Trfase_a/b"/>
</dbReference>
<evidence type="ECO:0000256" key="5">
    <source>
        <dbReference type="ARBA" id="ARBA00022679"/>
    </source>
</evidence>
<dbReference type="AlphaFoldDB" id="A0A2M7B7N0"/>
<comment type="pathway">
    <text evidence="2">Cell wall biogenesis; peptidoglycan biosynthesis.</text>
</comment>
<keyword evidence="6" id="KW-0133">Cell shape</keyword>
<dbReference type="EMBL" id="PEVH01000047">
    <property type="protein sequence ID" value="PIU99115.1"/>
    <property type="molecule type" value="Genomic_DNA"/>
</dbReference>
<keyword evidence="7" id="KW-0573">Peptidoglycan synthesis</keyword>
<evidence type="ECO:0000256" key="12">
    <source>
        <dbReference type="ARBA" id="ARBA00039754"/>
    </source>
</evidence>
<dbReference type="Gene3D" id="3.65.10.10">
    <property type="entry name" value="Enolpyruvate transferase domain"/>
    <property type="match status" value="2"/>
</dbReference>
<dbReference type="Proteomes" id="UP000230131">
    <property type="component" value="Unassembled WGS sequence"/>
</dbReference>
<dbReference type="GO" id="GO:0005737">
    <property type="term" value="C:cytoplasm"/>
    <property type="evidence" value="ECO:0007669"/>
    <property type="project" value="UniProtKB-SubCell"/>
</dbReference>
<evidence type="ECO:0000256" key="13">
    <source>
        <dbReference type="ARBA" id="ARBA00042443"/>
    </source>
</evidence>
<comment type="similarity">
    <text evidence="10">Belongs to the EPSP synthase family. MurA subfamily.</text>
</comment>
<feature type="non-terminal residue" evidence="17">
    <location>
        <position position="140"/>
    </location>
</feature>
<sequence length="140" mass="15221">MEIFEIKGPNELKGEIEVRGSKNAATPILAATLLTDKPCVIKNLPLIEDVFRMIELIKGLGADVDWAGKRALRIQAKNINPDGLDPDLVNKLRSSILFLGPLLSRFKKVSMPQPGGCVIGARPINAHIEAMKEIGAVVEE</sequence>
<proteinExistence type="inferred from homology"/>
<dbReference type="InterPro" id="IPR050068">
    <property type="entry name" value="MurA_subfamily"/>
</dbReference>
<dbReference type="GO" id="GO:0051301">
    <property type="term" value="P:cell division"/>
    <property type="evidence" value="ECO:0007669"/>
    <property type="project" value="UniProtKB-KW"/>
</dbReference>
<evidence type="ECO:0000256" key="14">
    <source>
        <dbReference type="ARBA" id="ARBA00042842"/>
    </source>
</evidence>
<comment type="catalytic activity">
    <reaction evidence="15">
        <text>phosphoenolpyruvate + UDP-N-acetyl-alpha-D-glucosamine = UDP-N-acetyl-3-O-(1-carboxyvinyl)-alpha-D-glucosamine + phosphate</text>
        <dbReference type="Rhea" id="RHEA:18681"/>
        <dbReference type="ChEBI" id="CHEBI:43474"/>
        <dbReference type="ChEBI" id="CHEBI:57705"/>
        <dbReference type="ChEBI" id="CHEBI:58702"/>
        <dbReference type="ChEBI" id="CHEBI:68483"/>
        <dbReference type="EC" id="2.5.1.7"/>
    </reaction>
</comment>
<evidence type="ECO:0000256" key="9">
    <source>
        <dbReference type="ARBA" id="ARBA00023316"/>
    </source>
</evidence>
<evidence type="ECO:0000256" key="11">
    <source>
        <dbReference type="ARBA" id="ARBA00039108"/>
    </source>
</evidence>
<comment type="caution">
    <text evidence="17">The sequence shown here is derived from an EMBL/GenBank/DDBJ whole genome shotgun (WGS) entry which is preliminary data.</text>
</comment>
<protein>
    <recommendedName>
        <fullName evidence="12">UDP-N-acetylglucosamine 1-carboxyvinyltransferase</fullName>
        <ecNumber evidence="11">2.5.1.7</ecNumber>
    </recommendedName>
    <alternativeName>
        <fullName evidence="13">Enoylpyruvate transferase</fullName>
    </alternativeName>
    <alternativeName>
        <fullName evidence="14">UDP-N-acetylglucosamine enolpyruvyl transferase</fullName>
    </alternativeName>
</protein>
<organism evidence="17 18">
    <name type="scientific">Candidatus Wolfebacteria bacterium CG03_land_8_20_14_0_80_36_15</name>
    <dbReference type="NCBI Taxonomy" id="1975067"/>
    <lineage>
        <taxon>Bacteria</taxon>
        <taxon>Candidatus Wolfeibacteriota</taxon>
    </lineage>
</organism>
<dbReference type="GO" id="GO:0009252">
    <property type="term" value="P:peptidoglycan biosynthetic process"/>
    <property type="evidence" value="ECO:0007669"/>
    <property type="project" value="UniProtKB-KW"/>
</dbReference>
<reference evidence="18" key="1">
    <citation type="submission" date="2017-09" db="EMBL/GenBank/DDBJ databases">
        <title>Depth-based differentiation of microbial function through sediment-hosted aquifers and enrichment of novel symbionts in the deep terrestrial subsurface.</title>
        <authorList>
            <person name="Probst A.J."/>
            <person name="Ladd B."/>
            <person name="Jarett J.K."/>
            <person name="Geller-Mcgrath D.E."/>
            <person name="Sieber C.M.K."/>
            <person name="Emerson J.B."/>
            <person name="Anantharaman K."/>
            <person name="Thomas B.C."/>
            <person name="Malmstrom R."/>
            <person name="Stieglmeier M."/>
            <person name="Klingl A."/>
            <person name="Woyke T."/>
            <person name="Ryan C.M."/>
            <person name="Banfield J.F."/>
        </authorList>
    </citation>
    <scope>NUCLEOTIDE SEQUENCE [LARGE SCALE GENOMIC DNA]</scope>
</reference>
<keyword evidence="5 17" id="KW-0808">Transferase</keyword>
<evidence type="ECO:0000256" key="7">
    <source>
        <dbReference type="ARBA" id="ARBA00022984"/>
    </source>
</evidence>
<dbReference type="GO" id="GO:0071555">
    <property type="term" value="P:cell wall organization"/>
    <property type="evidence" value="ECO:0007669"/>
    <property type="project" value="UniProtKB-KW"/>
</dbReference>
<comment type="subcellular location">
    <subcellularLocation>
        <location evidence="1">Cytoplasm</location>
    </subcellularLocation>
</comment>
<evidence type="ECO:0000259" key="16">
    <source>
        <dbReference type="Pfam" id="PF00275"/>
    </source>
</evidence>
<dbReference type="SUPFAM" id="SSF55205">
    <property type="entry name" value="EPT/RTPC-like"/>
    <property type="match status" value="1"/>
</dbReference>
<evidence type="ECO:0000256" key="4">
    <source>
        <dbReference type="ARBA" id="ARBA00022618"/>
    </source>
</evidence>
<dbReference type="GO" id="GO:0008360">
    <property type="term" value="P:regulation of cell shape"/>
    <property type="evidence" value="ECO:0007669"/>
    <property type="project" value="UniProtKB-KW"/>
</dbReference>
<evidence type="ECO:0000313" key="18">
    <source>
        <dbReference type="Proteomes" id="UP000230131"/>
    </source>
</evidence>
<dbReference type="PANTHER" id="PTHR43783:SF1">
    <property type="entry name" value="UDP-N-ACETYLGLUCOSAMINE 1-CARBOXYVINYLTRANSFERASE"/>
    <property type="match status" value="1"/>
</dbReference>
<dbReference type="InterPro" id="IPR036968">
    <property type="entry name" value="Enolpyruvate_Tfrase_sf"/>
</dbReference>
<dbReference type="Pfam" id="PF00275">
    <property type="entry name" value="EPSP_synthase"/>
    <property type="match status" value="1"/>
</dbReference>
<keyword evidence="8" id="KW-0131">Cell cycle</keyword>
<dbReference type="PANTHER" id="PTHR43783">
    <property type="entry name" value="UDP-N-ACETYLGLUCOSAMINE 1-CARBOXYVINYLTRANSFERASE"/>
    <property type="match status" value="1"/>
</dbReference>
<gene>
    <name evidence="17" type="ORF">COS59_01490</name>
</gene>